<dbReference type="Proteomes" id="UP001597383">
    <property type="component" value="Unassembled WGS sequence"/>
</dbReference>
<dbReference type="RefSeq" id="WP_377559056.1">
    <property type="nucleotide sequence ID" value="NZ_JBHUHQ010000016.1"/>
</dbReference>
<keyword evidence="3" id="KW-0238">DNA-binding</keyword>
<dbReference type="InterPro" id="IPR001650">
    <property type="entry name" value="Helicase_C-like"/>
</dbReference>
<evidence type="ECO:0000259" key="4">
    <source>
        <dbReference type="PROSITE" id="PS51192"/>
    </source>
</evidence>
<keyword evidence="6" id="KW-0347">Helicase</keyword>
<reference evidence="7" key="1">
    <citation type="journal article" date="2019" name="Int. J. Syst. Evol. Microbiol.">
        <title>The Global Catalogue of Microorganisms (GCM) 10K type strain sequencing project: providing services to taxonomists for standard genome sequencing and annotation.</title>
        <authorList>
            <consortium name="The Broad Institute Genomics Platform"/>
            <consortium name="The Broad Institute Genome Sequencing Center for Infectious Disease"/>
            <person name="Wu L."/>
            <person name="Ma J."/>
        </authorList>
    </citation>
    <scope>NUCLEOTIDE SEQUENCE [LARGE SCALE GENOMIC DNA]</scope>
    <source>
        <strain evidence="7">R28</strain>
    </source>
</reference>
<dbReference type="SUPFAM" id="SSF52540">
    <property type="entry name" value="P-loop containing nucleoside triphosphate hydrolases"/>
    <property type="match status" value="1"/>
</dbReference>
<keyword evidence="2" id="KW-0067">ATP-binding</keyword>
<feature type="domain" description="Helicase C-terminal" evidence="5">
    <location>
        <begin position="222"/>
        <end position="376"/>
    </location>
</feature>
<dbReference type="Pfam" id="PF04851">
    <property type="entry name" value="ResIII"/>
    <property type="match status" value="1"/>
</dbReference>
<evidence type="ECO:0000256" key="1">
    <source>
        <dbReference type="ARBA" id="ARBA00022741"/>
    </source>
</evidence>
<dbReference type="InterPro" id="IPR014001">
    <property type="entry name" value="Helicase_ATP-bd"/>
</dbReference>
<protein>
    <submittedName>
        <fullName evidence="6">DEAD/DEAH box helicase</fullName>
    </submittedName>
</protein>
<sequence length="376" mass="42729">MECEPLYTWSGEKVQWSHHREPCTWNGELTNAQQIAADRIVQAVTTNESELLVWAVCGAGKTEMLFQGISEALRQGKRICITTPRADVVRELLPRIQQAFANVSVQGLYGGSENKEGTAQIMITTSHQLLRFKQAFDMVIIDEVDAFPFHKDPSLPFATQRAKKEIHTTIYLTATPRPHHRLQIAIKKLAHVFVPVRYHGNPLPVPIFKMCFSLQKDLTHVKLPRNVWKWITNRKNPSRQLLIFVPTIKMAEKMKENLTEIFIMRGLLKKQDEMDFVHSEDSEREEKVTLFRQRKMKVLITTTILERGVTFPSVDVVVLDAGNKVFDEAALVQIAGRAGRSADDPTGEVVFFHDGKTDAMVQAVQAIKKMNRLGGF</sequence>
<evidence type="ECO:0000259" key="5">
    <source>
        <dbReference type="PROSITE" id="PS51194"/>
    </source>
</evidence>
<dbReference type="PANTHER" id="PTHR30580">
    <property type="entry name" value="PRIMOSOMAL PROTEIN N"/>
    <property type="match status" value="1"/>
</dbReference>
<organism evidence="6 7">
    <name type="scientific">Ornithinibacillus salinisoli</name>
    <dbReference type="NCBI Taxonomy" id="1848459"/>
    <lineage>
        <taxon>Bacteria</taxon>
        <taxon>Bacillati</taxon>
        <taxon>Bacillota</taxon>
        <taxon>Bacilli</taxon>
        <taxon>Bacillales</taxon>
        <taxon>Bacillaceae</taxon>
        <taxon>Ornithinibacillus</taxon>
    </lineage>
</organism>
<dbReference type="SMART" id="SM00487">
    <property type="entry name" value="DEXDc"/>
    <property type="match status" value="1"/>
</dbReference>
<dbReference type="InterPro" id="IPR027417">
    <property type="entry name" value="P-loop_NTPase"/>
</dbReference>
<dbReference type="GO" id="GO:0004386">
    <property type="term" value="F:helicase activity"/>
    <property type="evidence" value="ECO:0007669"/>
    <property type="project" value="UniProtKB-KW"/>
</dbReference>
<evidence type="ECO:0000313" key="6">
    <source>
        <dbReference type="EMBL" id="MFD2044985.1"/>
    </source>
</evidence>
<evidence type="ECO:0000256" key="3">
    <source>
        <dbReference type="ARBA" id="ARBA00023125"/>
    </source>
</evidence>
<accession>A0ABW4W3V3</accession>
<dbReference type="Gene3D" id="3.40.50.300">
    <property type="entry name" value="P-loop containing nucleotide triphosphate hydrolases"/>
    <property type="match status" value="2"/>
</dbReference>
<dbReference type="InterPro" id="IPR006935">
    <property type="entry name" value="Helicase/UvrB_N"/>
</dbReference>
<dbReference type="PROSITE" id="PS51194">
    <property type="entry name" value="HELICASE_CTER"/>
    <property type="match status" value="1"/>
</dbReference>
<keyword evidence="6" id="KW-0378">Hydrolase</keyword>
<name>A0ABW4W3V3_9BACI</name>
<dbReference type="SMART" id="SM00490">
    <property type="entry name" value="HELICc"/>
    <property type="match status" value="1"/>
</dbReference>
<keyword evidence="1" id="KW-0547">Nucleotide-binding</keyword>
<proteinExistence type="predicted"/>
<dbReference type="PANTHER" id="PTHR30580:SF1">
    <property type="entry name" value="COMF OPERON PROTEIN 1"/>
    <property type="match status" value="1"/>
</dbReference>
<dbReference type="EMBL" id="JBHUHQ010000016">
    <property type="protein sequence ID" value="MFD2044985.1"/>
    <property type="molecule type" value="Genomic_DNA"/>
</dbReference>
<evidence type="ECO:0000256" key="2">
    <source>
        <dbReference type="ARBA" id="ARBA00022840"/>
    </source>
</evidence>
<dbReference type="PROSITE" id="PS51192">
    <property type="entry name" value="HELICASE_ATP_BIND_1"/>
    <property type="match status" value="1"/>
</dbReference>
<evidence type="ECO:0000313" key="7">
    <source>
        <dbReference type="Proteomes" id="UP001597383"/>
    </source>
</evidence>
<keyword evidence="7" id="KW-1185">Reference proteome</keyword>
<comment type="caution">
    <text evidence="6">The sequence shown here is derived from an EMBL/GenBank/DDBJ whole genome shotgun (WGS) entry which is preliminary data.</text>
</comment>
<dbReference type="Pfam" id="PF00271">
    <property type="entry name" value="Helicase_C"/>
    <property type="match status" value="1"/>
</dbReference>
<gene>
    <name evidence="6" type="ORF">ACFSJF_11945</name>
</gene>
<feature type="domain" description="Helicase ATP-binding" evidence="4">
    <location>
        <begin position="42"/>
        <end position="194"/>
    </location>
</feature>